<feature type="transmembrane region" description="Helical" evidence="16">
    <location>
        <begin position="313"/>
        <end position="331"/>
    </location>
</feature>
<feature type="transmembrane region" description="Helical" evidence="16">
    <location>
        <begin position="254"/>
        <end position="276"/>
    </location>
</feature>
<feature type="transmembrane region" description="Helical" evidence="16">
    <location>
        <begin position="149"/>
        <end position="168"/>
    </location>
</feature>
<keyword evidence="4 16" id="KW-0597">Phosphoprotein</keyword>
<evidence type="ECO:0000256" key="4">
    <source>
        <dbReference type="ARBA" id="ARBA00022553"/>
    </source>
</evidence>
<keyword evidence="7 16" id="KW-0812">Transmembrane</keyword>
<feature type="transmembrane region" description="Helical" evidence="16">
    <location>
        <begin position="283"/>
        <end position="301"/>
    </location>
</feature>
<evidence type="ECO:0000256" key="3">
    <source>
        <dbReference type="ARBA" id="ARBA00022519"/>
    </source>
</evidence>
<dbReference type="NCBIfam" id="TIGR01937">
    <property type="entry name" value="nqrB"/>
    <property type="match status" value="1"/>
</dbReference>
<keyword evidence="11 16" id="KW-0915">Sodium</keyword>
<evidence type="ECO:0000256" key="5">
    <source>
        <dbReference type="ARBA" id="ARBA00022630"/>
    </source>
</evidence>
<dbReference type="EC" id="7.2.1.1" evidence="16"/>
<dbReference type="EMBL" id="DS999411">
    <property type="protein sequence ID" value="EED35756.1"/>
    <property type="molecule type" value="Genomic_DNA"/>
</dbReference>
<evidence type="ECO:0000256" key="13">
    <source>
        <dbReference type="ARBA" id="ARBA00023075"/>
    </source>
</evidence>
<keyword evidence="13 16" id="KW-0830">Ubiquinone</keyword>
<dbReference type="AlphaFoldDB" id="B8KYI2"/>
<dbReference type="NCBIfam" id="NF003756">
    <property type="entry name" value="PRK05349.1"/>
    <property type="match status" value="1"/>
</dbReference>
<evidence type="ECO:0000256" key="8">
    <source>
        <dbReference type="ARBA" id="ARBA00022967"/>
    </source>
</evidence>
<evidence type="ECO:0000313" key="19">
    <source>
        <dbReference type="Proteomes" id="UP000004699"/>
    </source>
</evidence>
<feature type="transmembrane region" description="Helical" evidence="16">
    <location>
        <begin position="343"/>
        <end position="361"/>
    </location>
</feature>
<evidence type="ECO:0000256" key="9">
    <source>
        <dbReference type="ARBA" id="ARBA00022989"/>
    </source>
</evidence>
<comment type="function">
    <text evidence="16">NQR complex catalyzes the reduction of ubiquinone-1 to ubiquinol by two successive reactions, coupled with the transport of Na(+) ions from the cytoplasm to the periplasm. NqrA to NqrE are probably involved in the second step, the conversion of ubisemiquinone to ubiquinol.</text>
</comment>
<keyword evidence="6 16" id="KW-0288">FMN</keyword>
<evidence type="ECO:0000256" key="11">
    <source>
        <dbReference type="ARBA" id="ARBA00023053"/>
    </source>
</evidence>
<dbReference type="PIRSF" id="PIRSF016055">
    <property type="entry name" value="NADH-UbQ_OxRdtase_B_su"/>
    <property type="match status" value="1"/>
</dbReference>
<evidence type="ECO:0000256" key="6">
    <source>
        <dbReference type="ARBA" id="ARBA00022643"/>
    </source>
</evidence>
<keyword evidence="5 16" id="KW-0285">Flavoprotein</keyword>
<keyword evidence="19" id="KW-1185">Reference proteome</keyword>
<dbReference type="GO" id="GO:0010181">
    <property type="term" value="F:FMN binding"/>
    <property type="evidence" value="ECO:0007669"/>
    <property type="project" value="InterPro"/>
</dbReference>
<organism evidence="18 19">
    <name type="scientific">Luminiphilus syltensis NOR5-1B</name>
    <dbReference type="NCBI Taxonomy" id="565045"/>
    <lineage>
        <taxon>Bacteria</taxon>
        <taxon>Pseudomonadati</taxon>
        <taxon>Pseudomonadota</taxon>
        <taxon>Gammaproteobacteria</taxon>
        <taxon>Cellvibrionales</taxon>
        <taxon>Halieaceae</taxon>
        <taxon>Luminiphilus</taxon>
    </lineage>
</organism>
<comment type="catalytic activity">
    <reaction evidence="16">
        <text>a ubiquinone + n Na(+)(in) + NADH + H(+) = a ubiquinol + n Na(+)(out) + NAD(+)</text>
        <dbReference type="Rhea" id="RHEA:47748"/>
        <dbReference type="Rhea" id="RHEA-COMP:9565"/>
        <dbReference type="Rhea" id="RHEA-COMP:9566"/>
        <dbReference type="ChEBI" id="CHEBI:15378"/>
        <dbReference type="ChEBI" id="CHEBI:16389"/>
        <dbReference type="ChEBI" id="CHEBI:17976"/>
        <dbReference type="ChEBI" id="CHEBI:29101"/>
        <dbReference type="ChEBI" id="CHEBI:57540"/>
        <dbReference type="ChEBI" id="CHEBI:57945"/>
        <dbReference type="EC" id="7.2.1.1"/>
    </reaction>
</comment>
<dbReference type="Pfam" id="PF03116">
    <property type="entry name" value="NQR2_RnfD_RnfE"/>
    <property type="match status" value="1"/>
</dbReference>
<dbReference type="PANTHER" id="PTHR30578">
    <property type="entry name" value="ELECTRON TRANSPORT COMPLEX PROTEIN RNFD"/>
    <property type="match status" value="1"/>
</dbReference>
<protein>
    <recommendedName>
        <fullName evidence="16">Na(+)-translocating NADH-quinone reductase subunit B</fullName>
        <shortName evidence="16">Na(+)-NQR subunit B</shortName>
        <shortName evidence="16">Na(+)-translocating NQR subunit B</shortName>
        <ecNumber evidence="16">7.2.1.1</ecNumber>
    </recommendedName>
    <alternativeName>
        <fullName evidence="16">NQR complex subunit B</fullName>
    </alternativeName>
    <alternativeName>
        <fullName evidence="16">NQR-1 subunit B</fullName>
    </alternativeName>
</protein>
<feature type="modified residue" description="FMN phosphoryl threonine" evidence="16 17">
    <location>
        <position position="227"/>
    </location>
</feature>
<evidence type="ECO:0000256" key="7">
    <source>
        <dbReference type="ARBA" id="ARBA00022692"/>
    </source>
</evidence>
<evidence type="ECO:0000256" key="12">
    <source>
        <dbReference type="ARBA" id="ARBA00023065"/>
    </source>
</evidence>
<keyword evidence="15 16" id="KW-0739">Sodium transport</keyword>
<dbReference type="GO" id="GO:0006814">
    <property type="term" value="P:sodium ion transport"/>
    <property type="evidence" value="ECO:0007669"/>
    <property type="project" value="UniProtKB-UniRule"/>
</dbReference>
<dbReference type="OrthoDB" id="9776359at2"/>
<sequence length="400" mass="43218">MGLRSTLDKIEPHFTSGGRYEKWYALYEAVDTLFYSPSSVTRSTAHVRDGVDLKRIMITVWFAAFPAMFYGMYNLGFQANDILAATGAEVPGWRGTIIGALGGYDAGSIWDCMVFGAMYFLPLYAVTFLVGGFWEVLFAMKRGHEVNEGFFVTSILFALTLPPDLPLWQAALGISFGVVIGKEVFGGTGKNFLNPALTGRAFLYFAYPADLSGDAVWTAVDGYSGATPLGIVAADGMGGLTEAYSWTQAFMGSIPGSIGETSTLAVMIGGAVLLLTRIASWRVVAGCFIGMIAFSTLLNAVGSDANPAFAMPWYWHMVVGSFAFGAFFMATDPVSAAMTDRGRWAYGILIGVMCVLIRVVNPAFPEGMMLAILFANLFAPLFDHFAVQSNVKRRLARVQP</sequence>
<evidence type="ECO:0000256" key="10">
    <source>
        <dbReference type="ARBA" id="ARBA00023027"/>
    </source>
</evidence>
<keyword evidence="14 16" id="KW-0472">Membrane</keyword>
<dbReference type="GO" id="GO:0005886">
    <property type="term" value="C:plasma membrane"/>
    <property type="evidence" value="ECO:0007669"/>
    <property type="project" value="UniProtKB-SubCell"/>
</dbReference>
<dbReference type="InterPro" id="IPR010966">
    <property type="entry name" value="NqrB"/>
</dbReference>
<keyword evidence="12 16" id="KW-0406">Ion transport</keyword>
<dbReference type="RefSeq" id="WP_009020502.1">
    <property type="nucleotide sequence ID" value="NZ_DS999411.1"/>
</dbReference>
<feature type="transmembrane region" description="Helical" evidence="16">
    <location>
        <begin position="117"/>
        <end position="137"/>
    </location>
</feature>
<comment type="similarity">
    <text evidence="16">Belongs to the NqrB/RnfD family.</text>
</comment>
<dbReference type="eggNOG" id="COG4658">
    <property type="taxonomic scope" value="Bacteria"/>
</dbReference>
<evidence type="ECO:0000256" key="2">
    <source>
        <dbReference type="ARBA" id="ARBA00022475"/>
    </source>
</evidence>
<dbReference type="Proteomes" id="UP000004699">
    <property type="component" value="Unassembled WGS sequence"/>
</dbReference>
<comment type="subcellular location">
    <subcellularLocation>
        <location evidence="16">Cell membrane</location>
        <topology evidence="16">Multi-pass membrane protein</topology>
    </subcellularLocation>
</comment>
<dbReference type="PANTHER" id="PTHR30578:SF1">
    <property type="entry name" value="NA(+)-TRANSLOCATING NADH-QUINONE REDUCTASE SUBUNIT B"/>
    <property type="match status" value="1"/>
</dbReference>
<dbReference type="GO" id="GO:0022904">
    <property type="term" value="P:respiratory electron transport chain"/>
    <property type="evidence" value="ECO:0007669"/>
    <property type="project" value="InterPro"/>
</dbReference>
<keyword evidence="8 16" id="KW-1278">Translocase</keyword>
<keyword evidence="3" id="KW-0997">Cell inner membrane</keyword>
<dbReference type="STRING" id="565045.NOR51B_1703"/>
<reference evidence="19" key="1">
    <citation type="journal article" date="2013" name="BMC Microbiol.">
        <title>Taxonomy and evolution of bacteriochlorophyll a-containing members of the OM60/NOR5 clade of marine gammaproteobacteria: description of Luminiphilus syltensis gen. nov., sp. nov., reclassification of Haliea rubra as Pseudohaliea rubra gen. nov., comb. nov., and emendation of Chromatocurvus halotolerans.</title>
        <authorList>
            <person name="Spring S."/>
            <person name="Riedel T."/>
            <person name="Sproer C."/>
            <person name="Yan S."/>
            <person name="Harder J."/>
            <person name="Fuchs B.M."/>
        </authorList>
    </citation>
    <scope>NUCLEOTIDE SEQUENCE [LARGE SCALE GENOMIC DNA]</scope>
    <source>
        <strain evidence="19">NOR51-B</strain>
    </source>
</reference>
<feature type="transmembrane region" description="Helical" evidence="16">
    <location>
        <begin position="367"/>
        <end position="387"/>
    </location>
</feature>
<name>B8KYI2_9GAMM</name>
<dbReference type="HAMAP" id="MF_00426">
    <property type="entry name" value="NqrB"/>
    <property type="match status" value="1"/>
</dbReference>
<keyword evidence="9 16" id="KW-1133">Transmembrane helix</keyword>
<evidence type="ECO:0000256" key="1">
    <source>
        <dbReference type="ARBA" id="ARBA00022448"/>
    </source>
</evidence>
<gene>
    <name evidence="16 18" type="primary">nqrB</name>
    <name evidence="18" type="ORF">NOR51B_1703</name>
</gene>
<feature type="transmembrane region" description="Helical" evidence="16">
    <location>
        <begin position="56"/>
        <end position="73"/>
    </location>
</feature>
<dbReference type="InterPro" id="IPR004338">
    <property type="entry name" value="NqrB/RnfD"/>
</dbReference>
<dbReference type="GO" id="GO:0055085">
    <property type="term" value="P:transmembrane transport"/>
    <property type="evidence" value="ECO:0007669"/>
    <property type="project" value="InterPro"/>
</dbReference>
<dbReference type="GO" id="GO:0016655">
    <property type="term" value="F:oxidoreductase activity, acting on NAD(P)H, quinone or similar compound as acceptor"/>
    <property type="evidence" value="ECO:0007669"/>
    <property type="project" value="UniProtKB-UniRule"/>
</dbReference>
<evidence type="ECO:0000256" key="14">
    <source>
        <dbReference type="ARBA" id="ARBA00023136"/>
    </source>
</evidence>
<evidence type="ECO:0000256" key="15">
    <source>
        <dbReference type="ARBA" id="ARBA00023201"/>
    </source>
</evidence>
<proteinExistence type="inferred from homology"/>
<evidence type="ECO:0000256" key="16">
    <source>
        <dbReference type="HAMAP-Rule" id="MF_00426"/>
    </source>
</evidence>
<dbReference type="HOGENOM" id="CLU_042020_1_1_6"/>
<comment type="cofactor">
    <cofactor evidence="16 17">
        <name>FMN</name>
        <dbReference type="ChEBI" id="CHEBI:58210"/>
    </cofactor>
</comment>
<accession>B8KYI2</accession>
<comment type="subunit">
    <text evidence="16">Composed of six subunits; NqrA, NqrB, NqrC, NqrD, NqrE and NqrF.</text>
</comment>
<keyword evidence="1 16" id="KW-0813">Transport</keyword>
<keyword evidence="2 16" id="KW-1003">Cell membrane</keyword>
<evidence type="ECO:0000313" key="18">
    <source>
        <dbReference type="EMBL" id="EED35756.1"/>
    </source>
</evidence>
<evidence type="ECO:0000256" key="17">
    <source>
        <dbReference type="PIRSR" id="PIRSR016055-50"/>
    </source>
</evidence>
<keyword evidence="10 16" id="KW-0520">NAD</keyword>